<dbReference type="WBParaSite" id="HCON_00112340-00001">
    <property type="protein sequence ID" value="HCON_00112340-00001"/>
    <property type="gene ID" value="HCON_00112340"/>
</dbReference>
<name>A0A7I4YK60_HAECO</name>
<keyword evidence="1" id="KW-1185">Reference proteome</keyword>
<proteinExistence type="predicted"/>
<organism evidence="1 2">
    <name type="scientific">Haemonchus contortus</name>
    <name type="common">Barber pole worm</name>
    <dbReference type="NCBI Taxonomy" id="6289"/>
    <lineage>
        <taxon>Eukaryota</taxon>
        <taxon>Metazoa</taxon>
        <taxon>Ecdysozoa</taxon>
        <taxon>Nematoda</taxon>
        <taxon>Chromadorea</taxon>
        <taxon>Rhabditida</taxon>
        <taxon>Rhabditina</taxon>
        <taxon>Rhabditomorpha</taxon>
        <taxon>Strongyloidea</taxon>
        <taxon>Trichostrongylidae</taxon>
        <taxon>Haemonchus</taxon>
    </lineage>
</organism>
<accession>A0A7I4YK60</accession>
<dbReference type="AlphaFoldDB" id="A0A7I4YK60"/>
<sequence>MRATILQQRASCARSSKVGHRTGSRDDIAVPPSVSGANDLHLFVLSSFWLTVVEQAQVVCPTDNCDVACRLIRRMLRLRRDLVSTDARIEAHPPATRSDDNMRHETKWSRYVGREIARL</sequence>
<reference evidence="2" key="1">
    <citation type="submission" date="2020-12" db="UniProtKB">
        <authorList>
            <consortium name="WormBaseParasite"/>
        </authorList>
    </citation>
    <scope>IDENTIFICATION</scope>
    <source>
        <strain evidence="2">MHco3</strain>
    </source>
</reference>
<protein>
    <submittedName>
        <fullName evidence="2">Transposase</fullName>
    </submittedName>
</protein>
<evidence type="ECO:0000313" key="2">
    <source>
        <dbReference type="WBParaSite" id="HCON_00112340-00001"/>
    </source>
</evidence>
<evidence type="ECO:0000313" key="1">
    <source>
        <dbReference type="Proteomes" id="UP000025227"/>
    </source>
</evidence>
<dbReference type="Proteomes" id="UP000025227">
    <property type="component" value="Unplaced"/>
</dbReference>